<dbReference type="PANTHER" id="PTHR40661:SF1">
    <property type="entry name" value="HTH CRO_C1-TYPE DOMAIN-CONTAINING PROTEIN"/>
    <property type="match status" value="1"/>
</dbReference>
<evidence type="ECO:0000259" key="4">
    <source>
        <dbReference type="PROSITE" id="PS50943"/>
    </source>
</evidence>
<gene>
    <name evidence="5" type="ORF">CTM72_08545</name>
</gene>
<dbReference type="SMART" id="SM00530">
    <property type="entry name" value="HTH_XRE"/>
    <property type="match status" value="1"/>
</dbReference>
<dbReference type="EMBL" id="CP024699">
    <property type="protein sequence ID" value="ATV59751.1"/>
    <property type="molecule type" value="Genomic_DNA"/>
</dbReference>
<organism evidence="5 6">
    <name type="scientific">Fusobacterium pseudoperiodonticum</name>
    <dbReference type="NCBI Taxonomy" id="2663009"/>
    <lineage>
        <taxon>Bacteria</taxon>
        <taxon>Fusobacteriati</taxon>
        <taxon>Fusobacteriota</taxon>
        <taxon>Fusobacteriia</taxon>
        <taxon>Fusobacteriales</taxon>
        <taxon>Fusobacteriaceae</taxon>
        <taxon>Fusobacterium</taxon>
    </lineage>
</organism>
<protein>
    <submittedName>
        <fullName evidence="5">Transcriptional regulator</fullName>
    </submittedName>
</protein>
<dbReference type="Pfam" id="PF01381">
    <property type="entry name" value="HTH_3"/>
    <property type="match status" value="1"/>
</dbReference>
<accession>A0A2D3NWG1</accession>
<keyword evidence="3" id="KW-0804">Transcription</keyword>
<sequence>MKLVSNFAERLKLALELRNMKATKLSELTNVNKSTISQYLSGEYEAKKDRIELFAEVLNVNELWLRGYDLPMENEDDQEKDILIKEYQLSADEIREYENIAMTTSTLMFNGKPASEEDKIELEKVLKEFFVRALLKKRADENNDGKKKKRNSKID</sequence>
<proteinExistence type="predicted"/>
<dbReference type="CDD" id="cd00093">
    <property type="entry name" value="HTH_XRE"/>
    <property type="match status" value="1"/>
</dbReference>
<dbReference type="Proteomes" id="UP000230056">
    <property type="component" value="Chromosome"/>
</dbReference>
<dbReference type="PANTHER" id="PTHR40661">
    <property type="match status" value="1"/>
</dbReference>
<dbReference type="RefSeq" id="WP_100025106.1">
    <property type="nucleotide sequence ID" value="NZ_CAUTOP010000014.1"/>
</dbReference>
<feature type="domain" description="HTH cro/C1-type" evidence="4">
    <location>
        <begin position="11"/>
        <end position="65"/>
    </location>
</feature>
<dbReference type="Gene3D" id="1.10.260.40">
    <property type="entry name" value="lambda repressor-like DNA-binding domains"/>
    <property type="match status" value="1"/>
</dbReference>
<dbReference type="PROSITE" id="PS50943">
    <property type="entry name" value="HTH_CROC1"/>
    <property type="match status" value="1"/>
</dbReference>
<evidence type="ECO:0000313" key="6">
    <source>
        <dbReference type="Proteomes" id="UP000230056"/>
    </source>
</evidence>
<evidence type="ECO:0000313" key="5">
    <source>
        <dbReference type="EMBL" id="ATV59751.1"/>
    </source>
</evidence>
<evidence type="ECO:0000256" key="3">
    <source>
        <dbReference type="ARBA" id="ARBA00023163"/>
    </source>
</evidence>
<dbReference type="GO" id="GO:0003677">
    <property type="term" value="F:DNA binding"/>
    <property type="evidence" value="ECO:0007669"/>
    <property type="project" value="UniProtKB-KW"/>
</dbReference>
<name>A0A2D3NWG1_9FUSO</name>
<dbReference type="InterPro" id="IPR010982">
    <property type="entry name" value="Lambda_DNA-bd_dom_sf"/>
</dbReference>
<dbReference type="InterPro" id="IPR001387">
    <property type="entry name" value="Cro/C1-type_HTH"/>
</dbReference>
<dbReference type="AlphaFoldDB" id="A0A2D3NWG1"/>
<reference evidence="5 6" key="1">
    <citation type="submission" date="2017-11" db="EMBL/GenBank/DDBJ databases">
        <title>Genome sequencing of Fusobacterium periodonticum KCOM 1261.</title>
        <authorList>
            <person name="Kook J.-K."/>
            <person name="Park S.-N."/>
            <person name="Lim Y.K."/>
        </authorList>
    </citation>
    <scope>NUCLEOTIDE SEQUENCE [LARGE SCALE GENOMIC DNA]</scope>
    <source>
        <strain evidence="5 6">KCOM 1261</strain>
    </source>
</reference>
<dbReference type="SUPFAM" id="SSF47413">
    <property type="entry name" value="lambda repressor-like DNA-binding domains"/>
    <property type="match status" value="1"/>
</dbReference>
<evidence type="ECO:0000256" key="2">
    <source>
        <dbReference type="ARBA" id="ARBA00023125"/>
    </source>
</evidence>
<keyword evidence="2" id="KW-0238">DNA-binding</keyword>
<evidence type="ECO:0000256" key="1">
    <source>
        <dbReference type="ARBA" id="ARBA00023015"/>
    </source>
</evidence>
<keyword evidence="1" id="KW-0805">Transcription regulation</keyword>